<comment type="caution">
    <text evidence="1">The sequence shown here is derived from an EMBL/GenBank/DDBJ whole genome shotgun (WGS) entry which is preliminary data.</text>
</comment>
<sequence>SWLMSKLLITELSKSFPKHSVVDELHRMKEDELVSWDSESLEDNTRVSLTKTKS</sequence>
<reference evidence="1" key="1">
    <citation type="journal article" date="2014" name="Front. Microbiol.">
        <title>High frequency of phylogenetically diverse reductive dehalogenase-homologous genes in deep subseafloor sedimentary metagenomes.</title>
        <authorList>
            <person name="Kawai M."/>
            <person name="Futagami T."/>
            <person name="Toyoda A."/>
            <person name="Takaki Y."/>
            <person name="Nishi S."/>
            <person name="Hori S."/>
            <person name="Arai W."/>
            <person name="Tsubouchi T."/>
            <person name="Morono Y."/>
            <person name="Uchiyama I."/>
            <person name="Ito T."/>
            <person name="Fujiyama A."/>
            <person name="Inagaki F."/>
            <person name="Takami H."/>
        </authorList>
    </citation>
    <scope>NUCLEOTIDE SEQUENCE</scope>
    <source>
        <strain evidence="1">Expedition CK06-06</strain>
    </source>
</reference>
<protein>
    <submittedName>
        <fullName evidence="1">Uncharacterized protein</fullName>
    </submittedName>
</protein>
<dbReference type="EMBL" id="BARU01036843">
    <property type="protein sequence ID" value="GAH81589.1"/>
    <property type="molecule type" value="Genomic_DNA"/>
</dbReference>
<organism evidence="1">
    <name type="scientific">marine sediment metagenome</name>
    <dbReference type="NCBI Taxonomy" id="412755"/>
    <lineage>
        <taxon>unclassified sequences</taxon>
        <taxon>metagenomes</taxon>
        <taxon>ecological metagenomes</taxon>
    </lineage>
</organism>
<proteinExistence type="predicted"/>
<feature type="non-terminal residue" evidence="1">
    <location>
        <position position="1"/>
    </location>
</feature>
<gene>
    <name evidence="1" type="ORF">S03H2_57477</name>
</gene>
<accession>X1JTJ7</accession>
<evidence type="ECO:0000313" key="1">
    <source>
        <dbReference type="EMBL" id="GAH81589.1"/>
    </source>
</evidence>
<dbReference type="AlphaFoldDB" id="X1JTJ7"/>
<name>X1JTJ7_9ZZZZ</name>